<protein>
    <submittedName>
        <fullName evidence="2">Outer membrane protein assembly factor BamB</fullName>
    </submittedName>
</protein>
<evidence type="ECO:0000313" key="2">
    <source>
        <dbReference type="EMBL" id="TWU28387.1"/>
    </source>
</evidence>
<dbReference type="AlphaFoldDB" id="A0A5C6CXW4"/>
<evidence type="ECO:0000259" key="1">
    <source>
        <dbReference type="Pfam" id="PF13360"/>
    </source>
</evidence>
<dbReference type="InterPro" id="IPR011047">
    <property type="entry name" value="Quinoprotein_ADH-like_sf"/>
</dbReference>
<reference evidence="2 3" key="1">
    <citation type="submission" date="2019-02" db="EMBL/GenBank/DDBJ databases">
        <title>Deep-cultivation of Planctomycetes and their phenomic and genomic characterization uncovers novel biology.</title>
        <authorList>
            <person name="Wiegand S."/>
            <person name="Jogler M."/>
            <person name="Boedeker C."/>
            <person name="Pinto D."/>
            <person name="Vollmers J."/>
            <person name="Rivas-Marin E."/>
            <person name="Kohn T."/>
            <person name="Peeters S.H."/>
            <person name="Heuer A."/>
            <person name="Rast P."/>
            <person name="Oberbeckmann S."/>
            <person name="Bunk B."/>
            <person name="Jeske O."/>
            <person name="Meyerdierks A."/>
            <person name="Storesund J.E."/>
            <person name="Kallscheuer N."/>
            <person name="Luecker S."/>
            <person name="Lage O.M."/>
            <person name="Pohl T."/>
            <person name="Merkel B.J."/>
            <person name="Hornburger P."/>
            <person name="Mueller R.-W."/>
            <person name="Bruemmer F."/>
            <person name="Labrenz M."/>
            <person name="Spormann A.M."/>
            <person name="Op Den Camp H."/>
            <person name="Overmann J."/>
            <person name="Amann R."/>
            <person name="Jetten M.S.M."/>
            <person name="Mascher T."/>
            <person name="Medema M.H."/>
            <person name="Devos D.P."/>
            <person name="Kaster A.-K."/>
            <person name="Ovreas L."/>
            <person name="Rohde M."/>
            <person name="Galperin M.Y."/>
            <person name="Jogler C."/>
        </authorList>
    </citation>
    <scope>NUCLEOTIDE SEQUENCE [LARGE SCALE GENOMIC DNA]</scope>
    <source>
        <strain evidence="2 3">Pla144</strain>
    </source>
</reference>
<dbReference type="EMBL" id="SJPS01000002">
    <property type="protein sequence ID" value="TWU28387.1"/>
    <property type="molecule type" value="Genomic_DNA"/>
</dbReference>
<dbReference type="SUPFAM" id="SSF50998">
    <property type="entry name" value="Quinoprotein alcohol dehydrogenase-like"/>
    <property type="match status" value="1"/>
</dbReference>
<sequence>MKQPIFLGMALVIATCLGCGSQGAVHSTPQETPSALSAETAPAKVVITTRRKEEDLPRPVTLTLEDWPQYRGRNRDGISQETDLLSSGSAGGPLVLWETPVGQGYAAPSVVGRCVYFNDYDEGDSLWMVRCLALDSGVEQWRYEVEKRIRPNHAITRSAPATDGGYVIAIDPKCEIHCLDARDGTLIWKKALPVEYDSPIPAWYNGQCPLLEGDRVLIATGGRALIVALDIATGDPIWETENTEQFLLSHSSIMPVEIDGVKQYTYTTLKGLVGVDAATGKLLWHFPWKFNTAVSSTPLPLGDGRFFLTGGYHAQTVVCEVKRSGDDWVTSEVVSLPPPTAGWNSEVQTPILSGGHVYGIGKKQRGLWTCLDLEGNEVWTSEGEASFGMGGYVLADGKFFVLEGKTGVLRVLDARADHYEELANIKLLEGPDVWAPPIISHGKLLIRDLGKLICLDIAKADARVAALSRRHSVQPKISPRE</sequence>
<accession>A0A5C6CXW4</accession>
<evidence type="ECO:0000313" key="3">
    <source>
        <dbReference type="Proteomes" id="UP000318437"/>
    </source>
</evidence>
<feature type="domain" description="Pyrrolo-quinoline quinone repeat" evidence="1">
    <location>
        <begin position="129"/>
        <end position="380"/>
    </location>
</feature>
<comment type="caution">
    <text evidence="2">The sequence shown here is derived from an EMBL/GenBank/DDBJ whole genome shotgun (WGS) entry which is preliminary data.</text>
</comment>
<dbReference type="Gene3D" id="2.130.10.10">
    <property type="entry name" value="YVTN repeat-like/Quinoprotein amine dehydrogenase"/>
    <property type="match status" value="1"/>
</dbReference>
<dbReference type="Proteomes" id="UP000318437">
    <property type="component" value="Unassembled WGS sequence"/>
</dbReference>
<dbReference type="OrthoDB" id="228829at2"/>
<dbReference type="PANTHER" id="PTHR34512">
    <property type="entry name" value="CELL SURFACE PROTEIN"/>
    <property type="match status" value="1"/>
</dbReference>
<proteinExistence type="predicted"/>
<dbReference type="InterPro" id="IPR002372">
    <property type="entry name" value="PQQ_rpt_dom"/>
</dbReference>
<gene>
    <name evidence="2" type="primary">bamB_1</name>
    <name evidence="2" type="ORF">Pla144_16750</name>
</gene>
<keyword evidence="3" id="KW-1185">Reference proteome</keyword>
<dbReference type="RefSeq" id="WP_146449823.1">
    <property type="nucleotide sequence ID" value="NZ_SJPS01000002.1"/>
</dbReference>
<dbReference type="InterPro" id="IPR015943">
    <property type="entry name" value="WD40/YVTN_repeat-like_dom_sf"/>
</dbReference>
<name>A0A5C6CXW4_9BACT</name>
<organism evidence="2 3">
    <name type="scientific">Bythopirellula polymerisocia</name>
    <dbReference type="NCBI Taxonomy" id="2528003"/>
    <lineage>
        <taxon>Bacteria</taxon>
        <taxon>Pseudomonadati</taxon>
        <taxon>Planctomycetota</taxon>
        <taxon>Planctomycetia</taxon>
        <taxon>Pirellulales</taxon>
        <taxon>Lacipirellulaceae</taxon>
        <taxon>Bythopirellula</taxon>
    </lineage>
</organism>
<dbReference type="PANTHER" id="PTHR34512:SF30">
    <property type="entry name" value="OUTER MEMBRANE PROTEIN ASSEMBLY FACTOR BAMB"/>
    <property type="match status" value="1"/>
</dbReference>
<dbReference type="Pfam" id="PF13360">
    <property type="entry name" value="PQQ_2"/>
    <property type="match status" value="1"/>
</dbReference>